<sequence length="193" mass="21110">MDRNFELDAAPPVTATESRISTSTRTEATSWAFARRPQRTCGEKVRRRISGCAVAVAVKTDPEALQDRHHVQIVGIAVPAGRRIARLFHEALWLASMPCRFSLRKHFGRLRGDDARSPSGFTPLRRAHGNAIAANDGSRCTLLRVDISNEVERQGAWPWQKLANADIQLVDAGQISVSQYLGGGIVASRGPSS</sequence>
<evidence type="ECO:0000256" key="1">
    <source>
        <dbReference type="SAM" id="MobiDB-lite"/>
    </source>
</evidence>
<dbReference type="Proteomes" id="UP000240493">
    <property type="component" value="Unassembled WGS sequence"/>
</dbReference>
<keyword evidence="3" id="KW-1185">Reference proteome</keyword>
<accession>A0A2T3Z3E9</accession>
<feature type="region of interest" description="Disordered" evidence="1">
    <location>
        <begin position="1"/>
        <end position="21"/>
    </location>
</feature>
<name>A0A2T3Z3E9_TRIA4</name>
<reference evidence="2 3" key="1">
    <citation type="submission" date="2016-07" db="EMBL/GenBank/DDBJ databases">
        <title>Multiple horizontal gene transfer events from other fungi enriched the ability of initially mycotrophic Trichoderma (Ascomycota) to feed on dead plant biomass.</title>
        <authorList>
            <consortium name="DOE Joint Genome Institute"/>
            <person name="Aerts A."/>
            <person name="Atanasova L."/>
            <person name="Chenthamara K."/>
            <person name="Zhang J."/>
            <person name="Grujic M."/>
            <person name="Henrissat B."/>
            <person name="Kuo A."/>
            <person name="Salamov A."/>
            <person name="Lipzen A."/>
            <person name="Labutti K."/>
            <person name="Barry K."/>
            <person name="Miao Y."/>
            <person name="Rahimi M.J."/>
            <person name="Shen Q."/>
            <person name="Grigoriev I.V."/>
            <person name="Kubicek C.P."/>
            <person name="Druzhinina I.S."/>
        </authorList>
    </citation>
    <scope>NUCLEOTIDE SEQUENCE [LARGE SCALE GENOMIC DNA]</scope>
    <source>
        <strain evidence="2 3">CBS 433.97</strain>
    </source>
</reference>
<gene>
    <name evidence="2" type="ORF">M441DRAFT_48525</name>
</gene>
<evidence type="ECO:0000313" key="3">
    <source>
        <dbReference type="Proteomes" id="UP000240493"/>
    </source>
</evidence>
<protein>
    <submittedName>
        <fullName evidence="2">Uncharacterized protein</fullName>
    </submittedName>
</protein>
<evidence type="ECO:0000313" key="2">
    <source>
        <dbReference type="EMBL" id="PTB39346.1"/>
    </source>
</evidence>
<organism evidence="2 3">
    <name type="scientific">Trichoderma asperellum (strain ATCC 204424 / CBS 433.97 / NBRC 101777)</name>
    <dbReference type="NCBI Taxonomy" id="1042311"/>
    <lineage>
        <taxon>Eukaryota</taxon>
        <taxon>Fungi</taxon>
        <taxon>Dikarya</taxon>
        <taxon>Ascomycota</taxon>
        <taxon>Pezizomycotina</taxon>
        <taxon>Sordariomycetes</taxon>
        <taxon>Hypocreomycetidae</taxon>
        <taxon>Hypocreales</taxon>
        <taxon>Hypocreaceae</taxon>
        <taxon>Trichoderma</taxon>
    </lineage>
</organism>
<dbReference type="EMBL" id="KZ679264">
    <property type="protein sequence ID" value="PTB39346.1"/>
    <property type="molecule type" value="Genomic_DNA"/>
</dbReference>
<dbReference type="AlphaFoldDB" id="A0A2T3Z3E9"/>
<proteinExistence type="predicted"/>